<feature type="domain" description="DUF4062" evidence="1">
    <location>
        <begin position="9"/>
        <end position="90"/>
    </location>
</feature>
<evidence type="ECO:0000313" key="5">
    <source>
        <dbReference type="Proteomes" id="UP000260733"/>
    </source>
</evidence>
<dbReference type="Proteomes" id="UP000252378">
    <property type="component" value="Unassembled WGS sequence"/>
</dbReference>
<dbReference type="EMBL" id="PXUP01000004">
    <property type="protein sequence ID" value="RCH47268.1"/>
    <property type="molecule type" value="Genomic_DNA"/>
</dbReference>
<protein>
    <submittedName>
        <fullName evidence="3">DUF4062 domain-containing protein</fullName>
    </submittedName>
</protein>
<comment type="caution">
    <text evidence="2">The sequence shown here is derived from an EMBL/GenBank/DDBJ whole genome shotgun (WGS) entry which is preliminary data.</text>
</comment>
<dbReference type="EMBL" id="QVFB01000002">
    <property type="protein sequence ID" value="RGC21155.1"/>
    <property type="molecule type" value="Genomic_DNA"/>
</dbReference>
<gene>
    <name evidence="2" type="ORF">C7J97_03925</name>
    <name evidence="3" type="ORF">DW855_01660</name>
</gene>
<proteinExistence type="predicted"/>
<evidence type="ECO:0000259" key="1">
    <source>
        <dbReference type="Pfam" id="PF13271"/>
    </source>
</evidence>
<dbReference type="Pfam" id="PF13271">
    <property type="entry name" value="DUF4062"/>
    <property type="match status" value="1"/>
</dbReference>
<dbReference type="AlphaFoldDB" id="A0A367GBI8"/>
<evidence type="ECO:0000313" key="2">
    <source>
        <dbReference type="EMBL" id="RCH47268.1"/>
    </source>
</evidence>
<name>A0A367GBI8_9FIRM</name>
<dbReference type="InterPro" id="IPR025139">
    <property type="entry name" value="DUF4062"/>
</dbReference>
<accession>A0A367GBI8</accession>
<reference evidence="2 4" key="1">
    <citation type="submission" date="2018-03" db="EMBL/GenBank/DDBJ databases">
        <title>Complete genome sequencing of Faecalibacterium prausnitzii strains isolated from the human gut.</title>
        <authorList>
            <person name="Fitzgerald B.C."/>
            <person name="Shkoporov A.N."/>
            <person name="Ross P.R."/>
            <person name="Hill C."/>
        </authorList>
    </citation>
    <scope>NUCLEOTIDE SEQUENCE [LARGE SCALE GENOMIC DNA]</scope>
    <source>
        <strain evidence="2 4">ATCC 27768</strain>
    </source>
</reference>
<reference evidence="3 5" key="2">
    <citation type="submission" date="2018-08" db="EMBL/GenBank/DDBJ databases">
        <title>A genome reference for cultivated species of the human gut microbiota.</title>
        <authorList>
            <person name="Zou Y."/>
            <person name="Xue W."/>
            <person name="Luo G."/>
        </authorList>
    </citation>
    <scope>NUCLEOTIDE SEQUENCE [LARGE SCALE GENOMIC DNA]</scope>
    <source>
        <strain evidence="3 5">AM37-13AC</strain>
    </source>
</reference>
<dbReference type="Proteomes" id="UP000260733">
    <property type="component" value="Unassembled WGS sequence"/>
</dbReference>
<organism evidence="2 4">
    <name type="scientific">Faecalibacterium prausnitzii</name>
    <dbReference type="NCBI Taxonomy" id="853"/>
    <lineage>
        <taxon>Bacteria</taxon>
        <taxon>Bacillati</taxon>
        <taxon>Bacillota</taxon>
        <taxon>Clostridia</taxon>
        <taxon>Eubacteriales</taxon>
        <taxon>Oscillospiraceae</taxon>
        <taxon>Faecalibacterium</taxon>
    </lineage>
</organism>
<evidence type="ECO:0000313" key="3">
    <source>
        <dbReference type="EMBL" id="RGC21155.1"/>
    </source>
</evidence>
<sequence length="436" mass="50574">MLLEKKYQFFVSSTYEDLKEERDVAIHAILTMNQFPIGMEMFSAADDDQWQIIKEAIDSSDYYILIIGNRYGSIEETTGGSYTEKEFDYAVSQGIPVLAFIIEKSVSMAPDKYESDPLKKEKLDVFKEKVKNSGRYVKFWKNKDNLESLISQSISKSVTRGRRPGWVRTTDFDIDKSHAEILRLTERVHTLEALNADLKKENFRKPNLWVDIQPGRDEDGKIYDEGTRLTSNGIHFTVVPIITTDVKNGLDYKDWAGRWVHESKDEVRLLRYVYENSFVVYFRVHNDGDARATGVRVKLSFPNDLMVLSERELLEYRDEEAIHFEKDAYRNWRKRFENPKNIASVKENDNKFISLDELITVEDIADLMDPADMNEVVSILPGEILFDKNEVRHKDTDCIYGVCVLPTRAGQFTVKCEIICNEYAEVIKQDITVEVE</sequence>
<evidence type="ECO:0000313" key="4">
    <source>
        <dbReference type="Proteomes" id="UP000252378"/>
    </source>
</evidence>